<dbReference type="HOGENOM" id="CLU_3314545_0_0_10"/>
<sequence length="39" mass="4532">MQRPCTGPSAKGWEGGRADKPYRLRPSEQEKIKFHFVDK</sequence>
<evidence type="ECO:0000256" key="1">
    <source>
        <dbReference type="SAM" id="MobiDB-lite"/>
    </source>
</evidence>
<gene>
    <name evidence="2" type="ORF">HMPREF6485_2471</name>
</gene>
<accession>E6KA35</accession>
<dbReference type="Proteomes" id="UP000003112">
    <property type="component" value="Unassembled WGS sequence"/>
</dbReference>
<dbReference type="EMBL" id="AEPD01000043">
    <property type="protein sequence ID" value="EFU29603.1"/>
    <property type="molecule type" value="Genomic_DNA"/>
</dbReference>
<reference evidence="2 3" key="1">
    <citation type="submission" date="2010-10" db="EMBL/GenBank/DDBJ databases">
        <authorList>
            <person name="Muzny D."/>
            <person name="Qin X."/>
            <person name="Deng J."/>
            <person name="Jiang H."/>
            <person name="Liu Y."/>
            <person name="Qu J."/>
            <person name="Song X.-Z."/>
            <person name="Zhang L."/>
            <person name="Thornton R."/>
            <person name="Coyle M."/>
            <person name="Francisco L."/>
            <person name="Jackson L."/>
            <person name="Javaid M."/>
            <person name="Korchina V."/>
            <person name="Kovar C."/>
            <person name="Mata R."/>
            <person name="Mathew T."/>
            <person name="Ngo R."/>
            <person name="Nguyen L."/>
            <person name="Nguyen N."/>
            <person name="Okwuonu G."/>
            <person name="Ongeri F."/>
            <person name="Pham C."/>
            <person name="Simmons D."/>
            <person name="Wilczek-Boney K."/>
            <person name="Hale W."/>
            <person name="Jakkamsetti A."/>
            <person name="Pham P."/>
            <person name="Ruth R."/>
            <person name="San Lucas F."/>
            <person name="Warren J."/>
            <person name="Zhang J."/>
            <person name="Zhao Z."/>
            <person name="Zhou C."/>
            <person name="Zhu D."/>
            <person name="Lee S."/>
            <person name="Bess C."/>
            <person name="Blankenburg K."/>
            <person name="Forbes L."/>
            <person name="Fu Q."/>
            <person name="Gubbala S."/>
            <person name="Hirani K."/>
            <person name="Jayaseelan J.C."/>
            <person name="Lara F."/>
            <person name="Munidasa M."/>
            <person name="Palculict T."/>
            <person name="Patil S."/>
            <person name="Pu L.-L."/>
            <person name="Saada N."/>
            <person name="Tang L."/>
            <person name="Weissenberger G."/>
            <person name="Zhu Y."/>
            <person name="Hemphill L."/>
            <person name="Shang Y."/>
            <person name="Youmans B."/>
            <person name="Ayvaz T."/>
            <person name="Ross M."/>
            <person name="Santibanez J."/>
            <person name="Aqrawi P."/>
            <person name="Gross S."/>
            <person name="Joshi V."/>
            <person name="Fowler G."/>
            <person name="Nazareth L."/>
            <person name="Reid J."/>
            <person name="Worley K."/>
            <person name="Petrosino J."/>
            <person name="Highlander S."/>
            <person name="Gibbs R."/>
        </authorList>
    </citation>
    <scope>NUCLEOTIDE SEQUENCE [LARGE SCALE GENOMIC DNA]</scope>
    <source>
        <strain evidence="2 3">ATCC 33574</strain>
    </source>
</reference>
<evidence type="ECO:0000313" key="3">
    <source>
        <dbReference type="Proteomes" id="UP000003112"/>
    </source>
</evidence>
<dbReference type="STRING" id="873513.HMPREF6485_2471"/>
<proteinExistence type="predicted"/>
<comment type="caution">
    <text evidence="2">The sequence shown here is derived from an EMBL/GenBank/DDBJ whole genome shotgun (WGS) entry which is preliminary data.</text>
</comment>
<feature type="compositionally biased region" description="Basic and acidic residues" evidence="1">
    <location>
        <begin position="14"/>
        <end position="39"/>
    </location>
</feature>
<organism evidence="2 3">
    <name type="scientific">Segatella buccae ATCC 33574</name>
    <dbReference type="NCBI Taxonomy" id="873513"/>
    <lineage>
        <taxon>Bacteria</taxon>
        <taxon>Pseudomonadati</taxon>
        <taxon>Bacteroidota</taxon>
        <taxon>Bacteroidia</taxon>
        <taxon>Bacteroidales</taxon>
        <taxon>Prevotellaceae</taxon>
        <taxon>Segatella</taxon>
    </lineage>
</organism>
<dbReference type="AlphaFoldDB" id="E6KA35"/>
<protein>
    <submittedName>
        <fullName evidence="2">Uncharacterized protein</fullName>
    </submittedName>
</protein>
<keyword evidence="3" id="KW-1185">Reference proteome</keyword>
<evidence type="ECO:0000313" key="2">
    <source>
        <dbReference type="EMBL" id="EFU29603.1"/>
    </source>
</evidence>
<name>E6KA35_9BACT</name>
<feature type="region of interest" description="Disordered" evidence="1">
    <location>
        <begin position="1"/>
        <end position="39"/>
    </location>
</feature>